<proteinExistence type="predicted"/>
<evidence type="ECO:0000256" key="5">
    <source>
        <dbReference type="ARBA" id="ARBA00022989"/>
    </source>
</evidence>
<evidence type="ECO:0000256" key="8">
    <source>
        <dbReference type="SAM" id="Phobius"/>
    </source>
</evidence>
<keyword evidence="4" id="KW-0547">Nucleotide-binding</keyword>
<evidence type="ECO:0000313" key="11">
    <source>
        <dbReference type="Proteomes" id="UP001501721"/>
    </source>
</evidence>
<evidence type="ECO:0000256" key="6">
    <source>
        <dbReference type="ARBA" id="ARBA00023118"/>
    </source>
</evidence>
<dbReference type="InterPro" id="IPR043760">
    <property type="entry name" value="PycTM_dom"/>
</dbReference>
<keyword evidence="11" id="KW-1185">Reference proteome</keyword>
<organism evidence="10 11">
    <name type="scientific">Streptomyces graminearus</name>
    <dbReference type="NCBI Taxonomy" id="284030"/>
    <lineage>
        <taxon>Bacteria</taxon>
        <taxon>Bacillati</taxon>
        <taxon>Actinomycetota</taxon>
        <taxon>Actinomycetes</taxon>
        <taxon>Kitasatosporales</taxon>
        <taxon>Streptomycetaceae</taxon>
        <taxon>Streptomyces</taxon>
    </lineage>
</organism>
<evidence type="ECO:0000256" key="3">
    <source>
        <dbReference type="ARBA" id="ARBA00022692"/>
    </source>
</evidence>
<feature type="domain" description="Pycsar effector protein" evidence="9">
    <location>
        <begin position="16"/>
        <end position="167"/>
    </location>
</feature>
<protein>
    <recommendedName>
        <fullName evidence="9">Pycsar effector protein domain-containing protein</fullName>
    </recommendedName>
</protein>
<keyword evidence="7 8" id="KW-0472">Membrane</keyword>
<evidence type="ECO:0000256" key="4">
    <source>
        <dbReference type="ARBA" id="ARBA00022741"/>
    </source>
</evidence>
<feature type="transmembrane region" description="Helical" evidence="8">
    <location>
        <begin position="32"/>
        <end position="52"/>
    </location>
</feature>
<sequence>MTTASWDSPRVQAGVRLLADARAEISRADTKAAVLVGVLGLTSGILAMVPAGRGHRAPTAAAAPLWWAGTGCLVVSLFALLLAVVPRYGGNRWEPGRPLTYFGDVHRAARSGELTEALTETGRDPFRALLLALTEASRITARKHAWIRTGLIAFACAVVLLPCSLLIG</sequence>
<dbReference type="EMBL" id="BAAATL010000013">
    <property type="protein sequence ID" value="GAA2483002.1"/>
    <property type="molecule type" value="Genomic_DNA"/>
</dbReference>
<evidence type="ECO:0000256" key="7">
    <source>
        <dbReference type="ARBA" id="ARBA00023136"/>
    </source>
</evidence>
<evidence type="ECO:0000259" key="9">
    <source>
        <dbReference type="Pfam" id="PF18967"/>
    </source>
</evidence>
<comment type="caution">
    <text evidence="10">The sequence shown here is derived from an EMBL/GenBank/DDBJ whole genome shotgun (WGS) entry which is preliminary data.</text>
</comment>
<gene>
    <name evidence="10" type="ORF">GCM10010422_29910</name>
</gene>
<dbReference type="RefSeq" id="WP_136100130.1">
    <property type="nucleotide sequence ID" value="NZ_BAAATL010000013.1"/>
</dbReference>
<dbReference type="Proteomes" id="UP001501721">
    <property type="component" value="Unassembled WGS sequence"/>
</dbReference>
<keyword evidence="5 8" id="KW-1133">Transmembrane helix</keyword>
<name>A0ABP5YM62_9ACTN</name>
<dbReference type="Pfam" id="PF18967">
    <property type="entry name" value="PycTM"/>
    <property type="match status" value="1"/>
</dbReference>
<evidence type="ECO:0000256" key="1">
    <source>
        <dbReference type="ARBA" id="ARBA00004236"/>
    </source>
</evidence>
<feature type="transmembrane region" description="Helical" evidence="8">
    <location>
        <begin position="145"/>
        <end position="167"/>
    </location>
</feature>
<reference evidence="11" key="1">
    <citation type="journal article" date="2019" name="Int. J. Syst. Evol. Microbiol.">
        <title>The Global Catalogue of Microorganisms (GCM) 10K type strain sequencing project: providing services to taxonomists for standard genome sequencing and annotation.</title>
        <authorList>
            <consortium name="The Broad Institute Genomics Platform"/>
            <consortium name="The Broad Institute Genome Sequencing Center for Infectious Disease"/>
            <person name="Wu L."/>
            <person name="Ma J."/>
        </authorList>
    </citation>
    <scope>NUCLEOTIDE SEQUENCE [LARGE SCALE GENOMIC DNA]</scope>
    <source>
        <strain evidence="11">JCM 6923</strain>
    </source>
</reference>
<accession>A0ABP5YM62</accession>
<evidence type="ECO:0000256" key="2">
    <source>
        <dbReference type="ARBA" id="ARBA00022475"/>
    </source>
</evidence>
<comment type="subcellular location">
    <subcellularLocation>
        <location evidence="1">Cell membrane</location>
    </subcellularLocation>
</comment>
<evidence type="ECO:0000313" key="10">
    <source>
        <dbReference type="EMBL" id="GAA2483002.1"/>
    </source>
</evidence>
<keyword evidence="2" id="KW-1003">Cell membrane</keyword>
<keyword evidence="6" id="KW-0051">Antiviral defense</keyword>
<keyword evidence="3 8" id="KW-0812">Transmembrane</keyword>
<feature type="transmembrane region" description="Helical" evidence="8">
    <location>
        <begin position="64"/>
        <end position="85"/>
    </location>
</feature>